<dbReference type="GO" id="GO:0004190">
    <property type="term" value="F:aspartic-type endopeptidase activity"/>
    <property type="evidence" value="ECO:0007669"/>
    <property type="project" value="InterPro"/>
</dbReference>
<feature type="compositionally biased region" description="Basic residues" evidence="6">
    <location>
        <begin position="168"/>
        <end position="189"/>
    </location>
</feature>
<dbReference type="InterPro" id="IPR021109">
    <property type="entry name" value="Peptidase_aspartic_dom_sf"/>
</dbReference>
<protein>
    <recommendedName>
        <fullName evidence="7">Peptidase A2 domain-containing protein</fullName>
    </recommendedName>
</protein>
<dbReference type="PROSITE" id="PS50175">
    <property type="entry name" value="ASP_PROT_RETROV"/>
    <property type="match status" value="1"/>
</dbReference>
<keyword evidence="1" id="KW-0808">Transferase</keyword>
<dbReference type="GO" id="GO:0006508">
    <property type="term" value="P:proteolysis"/>
    <property type="evidence" value="ECO:0007669"/>
    <property type="project" value="InterPro"/>
</dbReference>
<keyword evidence="3" id="KW-0540">Nuclease</keyword>
<evidence type="ECO:0000256" key="3">
    <source>
        <dbReference type="ARBA" id="ARBA00022722"/>
    </source>
</evidence>
<gene>
    <name evidence="8" type="ORF">CLF_103866</name>
</gene>
<evidence type="ECO:0000256" key="6">
    <source>
        <dbReference type="SAM" id="MobiDB-lite"/>
    </source>
</evidence>
<evidence type="ECO:0000313" key="8">
    <source>
        <dbReference type="EMBL" id="GAA49967.1"/>
    </source>
</evidence>
<dbReference type="Gene3D" id="2.40.70.10">
    <property type="entry name" value="Acid Proteases"/>
    <property type="match status" value="1"/>
</dbReference>
<name>G7YAI3_CLOSI</name>
<keyword evidence="9" id="KW-1185">Reference proteome</keyword>
<evidence type="ECO:0000256" key="2">
    <source>
        <dbReference type="ARBA" id="ARBA00022695"/>
    </source>
</evidence>
<dbReference type="GO" id="GO:0016779">
    <property type="term" value="F:nucleotidyltransferase activity"/>
    <property type="evidence" value="ECO:0007669"/>
    <property type="project" value="UniProtKB-KW"/>
</dbReference>
<feature type="region of interest" description="Disordered" evidence="6">
    <location>
        <begin position="404"/>
        <end position="435"/>
    </location>
</feature>
<dbReference type="InterPro" id="IPR050951">
    <property type="entry name" value="Retrovirus_Pol_polyprotein"/>
</dbReference>
<keyword evidence="5" id="KW-0378">Hydrolase</keyword>
<keyword evidence="2" id="KW-0548">Nucleotidyltransferase</keyword>
<reference evidence="8" key="1">
    <citation type="journal article" date="2011" name="Genome Biol.">
        <title>The draft genome of the carcinogenic human liver fluke Clonorchis sinensis.</title>
        <authorList>
            <person name="Wang X."/>
            <person name="Chen W."/>
            <person name="Huang Y."/>
            <person name="Sun J."/>
            <person name="Men J."/>
            <person name="Liu H."/>
            <person name="Luo F."/>
            <person name="Guo L."/>
            <person name="Lv X."/>
            <person name="Deng C."/>
            <person name="Zhou C."/>
            <person name="Fan Y."/>
            <person name="Li X."/>
            <person name="Huang L."/>
            <person name="Hu Y."/>
            <person name="Liang C."/>
            <person name="Hu X."/>
            <person name="Xu J."/>
            <person name="Yu X."/>
        </authorList>
    </citation>
    <scope>NUCLEOTIDE SEQUENCE [LARGE SCALE GENOMIC DNA]</scope>
    <source>
        <strain evidence="8">Henan</strain>
    </source>
</reference>
<dbReference type="Proteomes" id="UP000008909">
    <property type="component" value="Unassembled WGS sequence"/>
</dbReference>
<feature type="compositionally biased region" description="Basic residues" evidence="6">
    <location>
        <begin position="421"/>
        <end position="430"/>
    </location>
</feature>
<sequence>MIFGERSSLFNVRYQCMKLAKKESEDYITYAGRVNLECEQFKLSTMTEDQFKCLIFICGLQSHSDSDIRTRLLNKIEQTPEITLQSITHECQRLLNLKHDTAMLERPLSNPAFNIAKTTSRQPTVVTNSNGAKPPSACWQCGEWHFVRLCPYKKHKCSVCNRRGHKESQCRTRKASQRRSQTRRSRSKRSQSEPRFNAILATFDNQIDAHRKYVTIRANGSTIRLRLDTASDITIVSRRTWRKIGSPDLRSTMNTARNASGGKLQLLGEFDCEMEIAGHRDCGIVYLAACELNLLGIDWIDRLHLSTMPIEILCSSTPTRGKPTFRPGNRVLVRDYRPGHRRWTVGVVLKRIGQVIYNVHLGPLKWKRHVSQLRPTECPTSKAEERLQDVNLLLATFDFPRAAPVATASHGPPKTDPLLQPRRRTSRTRKRVEPLQLDPRRQSYVERSKGGGIRKVRFLKATTECPKSTETLSSVDVDQTDNAPSIYSASQ</sequence>
<dbReference type="AlphaFoldDB" id="G7YAI3"/>
<evidence type="ECO:0000256" key="4">
    <source>
        <dbReference type="ARBA" id="ARBA00022759"/>
    </source>
</evidence>
<feature type="domain" description="Peptidase A2" evidence="7">
    <location>
        <begin position="223"/>
        <end position="299"/>
    </location>
</feature>
<evidence type="ECO:0000313" key="9">
    <source>
        <dbReference type="Proteomes" id="UP000008909"/>
    </source>
</evidence>
<keyword evidence="4" id="KW-0255">Endonuclease</keyword>
<evidence type="ECO:0000256" key="1">
    <source>
        <dbReference type="ARBA" id="ARBA00022679"/>
    </source>
</evidence>
<evidence type="ECO:0000256" key="5">
    <source>
        <dbReference type="ARBA" id="ARBA00022801"/>
    </source>
</evidence>
<evidence type="ECO:0000259" key="7">
    <source>
        <dbReference type="PROSITE" id="PS50175"/>
    </source>
</evidence>
<dbReference type="InterPro" id="IPR001995">
    <property type="entry name" value="Peptidase_A2_cat"/>
</dbReference>
<feature type="non-terminal residue" evidence="8">
    <location>
        <position position="491"/>
    </location>
</feature>
<accession>G7YAI3</accession>
<dbReference type="PANTHER" id="PTHR37984">
    <property type="entry name" value="PROTEIN CBG26694"/>
    <property type="match status" value="1"/>
</dbReference>
<dbReference type="SUPFAM" id="SSF50630">
    <property type="entry name" value="Acid proteases"/>
    <property type="match status" value="1"/>
</dbReference>
<dbReference type="GO" id="GO:0004519">
    <property type="term" value="F:endonuclease activity"/>
    <property type="evidence" value="ECO:0007669"/>
    <property type="project" value="UniProtKB-KW"/>
</dbReference>
<reference key="2">
    <citation type="submission" date="2011-10" db="EMBL/GenBank/DDBJ databases">
        <title>The genome and transcriptome sequence of Clonorchis sinensis provide insights into the carcinogenic liver fluke.</title>
        <authorList>
            <person name="Wang X."/>
            <person name="Huang Y."/>
            <person name="Chen W."/>
            <person name="Liu H."/>
            <person name="Guo L."/>
            <person name="Chen Y."/>
            <person name="Luo F."/>
            <person name="Zhou W."/>
            <person name="Sun J."/>
            <person name="Mao Q."/>
            <person name="Liang P."/>
            <person name="Zhou C."/>
            <person name="Tian Y."/>
            <person name="Men J."/>
            <person name="Lv X."/>
            <person name="Huang L."/>
            <person name="Zhou J."/>
            <person name="Hu Y."/>
            <person name="Li R."/>
            <person name="Zhang F."/>
            <person name="Lei H."/>
            <person name="Li X."/>
            <person name="Hu X."/>
            <person name="Liang C."/>
            <person name="Xu J."/>
            <person name="Wu Z."/>
            <person name="Yu X."/>
        </authorList>
    </citation>
    <scope>NUCLEOTIDE SEQUENCE</scope>
    <source>
        <strain>Henan</strain>
    </source>
</reference>
<organism evidence="8 9">
    <name type="scientific">Clonorchis sinensis</name>
    <name type="common">Chinese liver fluke</name>
    <dbReference type="NCBI Taxonomy" id="79923"/>
    <lineage>
        <taxon>Eukaryota</taxon>
        <taxon>Metazoa</taxon>
        <taxon>Spiralia</taxon>
        <taxon>Lophotrochozoa</taxon>
        <taxon>Platyhelminthes</taxon>
        <taxon>Trematoda</taxon>
        <taxon>Digenea</taxon>
        <taxon>Opisthorchiida</taxon>
        <taxon>Opisthorchiata</taxon>
        <taxon>Opisthorchiidae</taxon>
        <taxon>Clonorchis</taxon>
    </lineage>
</organism>
<dbReference type="PANTHER" id="PTHR37984:SF5">
    <property type="entry name" value="PROTEIN NYNRIN-LIKE"/>
    <property type="match status" value="1"/>
</dbReference>
<feature type="region of interest" description="Disordered" evidence="6">
    <location>
        <begin position="465"/>
        <end position="491"/>
    </location>
</feature>
<dbReference type="EMBL" id="DF143001">
    <property type="protein sequence ID" value="GAA49967.1"/>
    <property type="molecule type" value="Genomic_DNA"/>
</dbReference>
<feature type="region of interest" description="Disordered" evidence="6">
    <location>
        <begin position="168"/>
        <end position="192"/>
    </location>
</feature>
<proteinExistence type="predicted"/>